<organism evidence="7 8">
    <name type="scientific">Olea europaea subsp. europaea</name>
    <dbReference type="NCBI Taxonomy" id="158383"/>
    <lineage>
        <taxon>Eukaryota</taxon>
        <taxon>Viridiplantae</taxon>
        <taxon>Streptophyta</taxon>
        <taxon>Embryophyta</taxon>
        <taxon>Tracheophyta</taxon>
        <taxon>Spermatophyta</taxon>
        <taxon>Magnoliopsida</taxon>
        <taxon>eudicotyledons</taxon>
        <taxon>Gunneridae</taxon>
        <taxon>Pentapetalae</taxon>
        <taxon>asterids</taxon>
        <taxon>lamiids</taxon>
        <taxon>Lamiales</taxon>
        <taxon>Oleaceae</taxon>
        <taxon>Oleeae</taxon>
        <taxon>Olea</taxon>
    </lineage>
</organism>
<dbReference type="SMART" id="SM00432">
    <property type="entry name" value="MADS"/>
    <property type="match status" value="1"/>
</dbReference>
<accession>A0A8S0T387</accession>
<dbReference type="SUPFAM" id="SSF55455">
    <property type="entry name" value="SRF-like"/>
    <property type="match status" value="1"/>
</dbReference>
<dbReference type="InterPro" id="IPR002100">
    <property type="entry name" value="TF_MADSbox"/>
</dbReference>
<feature type="domain" description="MADS-box" evidence="6">
    <location>
        <begin position="15"/>
        <end position="74"/>
    </location>
</feature>
<dbReference type="AlphaFoldDB" id="A0A8S0T387"/>
<name>A0A8S0T387_OLEEU</name>
<keyword evidence="3" id="KW-0238">DNA-binding</keyword>
<comment type="caution">
    <text evidence="7">The sequence shown here is derived from an EMBL/GenBank/DDBJ whole genome shotgun (WGS) entry which is preliminary data.</text>
</comment>
<keyword evidence="5" id="KW-0539">Nucleus</keyword>
<dbReference type="InterPro" id="IPR036879">
    <property type="entry name" value="TF_MADSbox_sf"/>
</dbReference>
<dbReference type="GO" id="GO:0005634">
    <property type="term" value="C:nucleus"/>
    <property type="evidence" value="ECO:0007669"/>
    <property type="project" value="UniProtKB-SubCell"/>
</dbReference>
<keyword evidence="2" id="KW-0805">Transcription regulation</keyword>
<comment type="subcellular location">
    <subcellularLocation>
        <location evidence="1">Nucleus</location>
    </subcellularLocation>
</comment>
<dbReference type="InterPro" id="IPR050142">
    <property type="entry name" value="MADS-box/MEF2_TF"/>
</dbReference>
<evidence type="ECO:0000313" key="7">
    <source>
        <dbReference type="EMBL" id="CAA2998196.1"/>
    </source>
</evidence>
<dbReference type="PANTHER" id="PTHR48019">
    <property type="entry name" value="SERUM RESPONSE FACTOR HOMOLOG"/>
    <property type="match status" value="1"/>
</dbReference>
<dbReference type="PRINTS" id="PR00404">
    <property type="entry name" value="MADSDOMAIN"/>
</dbReference>
<dbReference type="EMBL" id="CACTIH010005584">
    <property type="protein sequence ID" value="CAA2998196.1"/>
    <property type="molecule type" value="Genomic_DNA"/>
</dbReference>
<evidence type="ECO:0000256" key="5">
    <source>
        <dbReference type="ARBA" id="ARBA00023242"/>
    </source>
</evidence>
<evidence type="ECO:0000256" key="4">
    <source>
        <dbReference type="ARBA" id="ARBA00023163"/>
    </source>
</evidence>
<keyword evidence="8" id="KW-1185">Reference proteome</keyword>
<evidence type="ECO:0000259" key="6">
    <source>
        <dbReference type="PROSITE" id="PS50066"/>
    </source>
</evidence>
<reference evidence="7 8" key="1">
    <citation type="submission" date="2019-12" db="EMBL/GenBank/DDBJ databases">
        <authorList>
            <person name="Alioto T."/>
            <person name="Alioto T."/>
            <person name="Gomez Garrido J."/>
        </authorList>
    </citation>
    <scope>NUCLEOTIDE SEQUENCE [LARGE SCALE GENOMIC DNA]</scope>
</reference>
<gene>
    <name evidence="7" type="ORF">OLEA9_A110861</name>
</gene>
<protein>
    <submittedName>
        <fullName evidence="7">Agamous-like MADS-box AGL66</fullName>
    </submittedName>
</protein>
<dbReference type="Gene3D" id="3.40.1810.10">
    <property type="entry name" value="Transcription factor, MADS-box"/>
    <property type="match status" value="1"/>
</dbReference>
<dbReference type="Pfam" id="PF00319">
    <property type="entry name" value="SRF-TF"/>
    <property type="match status" value="1"/>
</dbReference>
<dbReference type="GO" id="GO:0003677">
    <property type="term" value="F:DNA binding"/>
    <property type="evidence" value="ECO:0007669"/>
    <property type="project" value="UniProtKB-KW"/>
</dbReference>
<keyword evidence="4" id="KW-0804">Transcription</keyword>
<dbReference type="Gramene" id="OE9A110861T1">
    <property type="protein sequence ID" value="OE9A110861C1"/>
    <property type="gene ID" value="OE9A110861"/>
</dbReference>
<proteinExistence type="predicted"/>
<dbReference type="OrthoDB" id="1898716at2759"/>
<evidence type="ECO:0000256" key="3">
    <source>
        <dbReference type="ARBA" id="ARBA00023125"/>
    </source>
</evidence>
<sequence length="74" mass="8163">MVKGKLNLSSDFLSKALKMLAMKHIENSTSLEITYAKRKDEIVKKASELSILCDTDVAIIFFSPTGHLTSFAGK</sequence>
<evidence type="ECO:0000256" key="2">
    <source>
        <dbReference type="ARBA" id="ARBA00023015"/>
    </source>
</evidence>
<dbReference type="Proteomes" id="UP000594638">
    <property type="component" value="Unassembled WGS sequence"/>
</dbReference>
<dbReference type="GO" id="GO:0046983">
    <property type="term" value="F:protein dimerization activity"/>
    <property type="evidence" value="ECO:0007669"/>
    <property type="project" value="InterPro"/>
</dbReference>
<evidence type="ECO:0000313" key="8">
    <source>
        <dbReference type="Proteomes" id="UP000594638"/>
    </source>
</evidence>
<evidence type="ECO:0000256" key="1">
    <source>
        <dbReference type="ARBA" id="ARBA00004123"/>
    </source>
</evidence>
<dbReference type="PROSITE" id="PS50066">
    <property type="entry name" value="MADS_BOX_2"/>
    <property type="match status" value="1"/>
</dbReference>